<evidence type="ECO:0008006" key="3">
    <source>
        <dbReference type="Google" id="ProtNLM"/>
    </source>
</evidence>
<dbReference type="Proteomes" id="UP000319191">
    <property type="component" value="Unassembled WGS sequence"/>
</dbReference>
<comment type="caution">
    <text evidence="1">The sequence shown here is derived from an EMBL/GenBank/DDBJ whole genome shotgun (WGS) entry which is preliminary data.</text>
</comment>
<protein>
    <recommendedName>
        <fullName evidence="3">DUF4304 domain-containing protein</fullName>
    </recommendedName>
</protein>
<reference evidence="1 2" key="1">
    <citation type="submission" date="2019-01" db="EMBL/GenBank/DDBJ databases">
        <title>Coherence of Microcystis species and biogeography revealed through population genomics.</title>
        <authorList>
            <person name="Perez-Carrascal O.M."/>
            <person name="Terrat Y."/>
            <person name="Giani A."/>
            <person name="Fortin N."/>
            <person name="Tromas N."/>
            <person name="Shapiro B.J."/>
        </authorList>
    </citation>
    <scope>NUCLEOTIDE SEQUENCE [LARGE SCALE GENOMIC DNA]</scope>
    <source>
        <strain evidence="1">Mn_MB_F_20050700_S1D</strain>
    </source>
</reference>
<dbReference type="EMBL" id="SFAV01000035">
    <property type="protein sequence ID" value="TRU92260.1"/>
    <property type="molecule type" value="Genomic_DNA"/>
</dbReference>
<dbReference type="AlphaFoldDB" id="A0A552J900"/>
<name>A0A552J900_9CHRO</name>
<sequence>MRKQYLKVLKDYFKQEINSNFPQFKETKYKSIYLFSSEITYTWQVNESLNCFIILIPGLKGGDEFFIEIGWSTQGRFPQLERPSGYPTQEREEFNKEEFICRLDNLWSSHSFGWKFYELEDINDVANLIEKSQTLISIQEAKNIVIPKIDEAISKLKEFGLPYLSEFVANVINRKPMQ</sequence>
<evidence type="ECO:0000313" key="1">
    <source>
        <dbReference type="EMBL" id="TRU92260.1"/>
    </source>
</evidence>
<gene>
    <name evidence="1" type="ORF">EWV54_02970</name>
</gene>
<evidence type="ECO:0000313" key="2">
    <source>
        <dbReference type="Proteomes" id="UP000319191"/>
    </source>
</evidence>
<proteinExistence type="predicted"/>
<organism evidence="1 2">
    <name type="scientific">Microcystis novacekii Mn_MB_F_20050700_S1D</name>
    <dbReference type="NCBI Taxonomy" id="2486266"/>
    <lineage>
        <taxon>Bacteria</taxon>
        <taxon>Bacillati</taxon>
        <taxon>Cyanobacteriota</taxon>
        <taxon>Cyanophyceae</taxon>
        <taxon>Oscillatoriophycideae</taxon>
        <taxon>Chroococcales</taxon>
        <taxon>Microcystaceae</taxon>
        <taxon>Microcystis</taxon>
    </lineage>
</organism>
<accession>A0A552J900</accession>